<sequence>MKLTCALLVAGAYAKCGNFACVNEISASGCSGTCNQDGYCSAGGKTCSERLASNDWTNLRKYQSQTRAAGTAKRIDHNILGGIISRESRAGAALQTWNGQFGWGDCYGGTCYGFGLMQIDRRYHNPQGSWDSQKHIEQATQILIDTINCVGRNHSGWTLAQKTKGGVSGYNAGCGNVQTYDGMDIGTTGNDYSNDTCVRGQCFVEGSARTCPDQELGELCESQCRLEFLSCRDNCADSLCENQCLNTYSACVSSCPCFDDCPDGCSDCPHPLCFCKDPQINNPTYKQCIDEAGSQFKDCVNNCVANNTCFNACHEAFLSFASKCPCMSSCPGGCPCADGYHCQPFMTVLCEQPEGDKLGYKYIISADGHFKENRYYDTPEDKYLSNVGTAMLNGDFFIFGGGSDQRKIAKIADCGVEELSVRLLNDFKEGAIVTVPSSPDEVLLCSGFDPYIKCEEFDGQISRNNPFTLANHHVWGCMALDNNFPTIIGGGTVRQSELPNTAVVESLGISGWRRETDHPLAIRCMGCVSVEDGVVTLGGSQWIEGGDKMIKSVYLYRNKVWTTAGELQRIGGLGTTCFYGTHLFVFIGWAASDGDGKYAVERLAWNGTYVTEAVVINYEYQRCWNPVVFETAPDACTNACNDYCFP</sequence>
<dbReference type="PRINTS" id="PR00749">
    <property type="entry name" value="LYSOZYMEG"/>
</dbReference>
<proteinExistence type="inferred from homology"/>
<dbReference type="Proteomes" id="UP001158576">
    <property type="component" value="Chromosome 2"/>
</dbReference>
<dbReference type="InterPro" id="IPR015915">
    <property type="entry name" value="Kelch-typ_b-propeller"/>
</dbReference>
<evidence type="ECO:0000313" key="8">
    <source>
        <dbReference type="Proteomes" id="UP001158576"/>
    </source>
</evidence>
<dbReference type="InterPro" id="IPR023346">
    <property type="entry name" value="Lysozyme-like_dom_sf"/>
</dbReference>
<keyword evidence="5" id="KW-0081">Bacteriolytic enzyme</keyword>
<dbReference type="EC" id="3.2.1.17" evidence="3"/>
<dbReference type="SUPFAM" id="SSF53955">
    <property type="entry name" value="Lysozyme-like"/>
    <property type="match status" value="1"/>
</dbReference>
<dbReference type="EMBL" id="OU015567">
    <property type="protein sequence ID" value="CAG5111462.1"/>
    <property type="molecule type" value="Genomic_DNA"/>
</dbReference>
<evidence type="ECO:0000256" key="6">
    <source>
        <dbReference type="ARBA" id="ARBA00031262"/>
    </source>
</evidence>
<dbReference type="SUPFAM" id="SSF117281">
    <property type="entry name" value="Kelch motif"/>
    <property type="match status" value="1"/>
</dbReference>
<evidence type="ECO:0000256" key="3">
    <source>
        <dbReference type="ARBA" id="ARBA00012732"/>
    </source>
</evidence>
<gene>
    <name evidence="7" type="ORF">OKIOD_LOCUS14534</name>
</gene>
<reference evidence="7 8" key="1">
    <citation type="submission" date="2021-04" db="EMBL/GenBank/DDBJ databases">
        <authorList>
            <person name="Bliznina A."/>
        </authorList>
    </citation>
    <scope>NUCLEOTIDE SEQUENCE [LARGE SCALE GENOMIC DNA]</scope>
</reference>
<name>A0ABN7T328_OIKDI</name>
<dbReference type="InterPro" id="IPR002152">
    <property type="entry name" value="Glyco_hydro_23"/>
</dbReference>
<dbReference type="CDD" id="cd01021">
    <property type="entry name" value="GEWL"/>
    <property type="match status" value="1"/>
</dbReference>
<protein>
    <recommendedName>
        <fullName evidence="4">Lysozyme g</fullName>
        <ecNumber evidence="3">3.2.1.17</ecNumber>
    </recommendedName>
    <alternativeName>
        <fullName evidence="6">1,4-beta-N-acetylmuramidase</fullName>
    </alternativeName>
</protein>
<comment type="similarity">
    <text evidence="2">Belongs to the glycosyl hydrolase 23 family.</text>
</comment>
<keyword evidence="8" id="KW-1185">Reference proteome</keyword>
<dbReference type="Gene3D" id="1.10.530.10">
    <property type="match status" value="1"/>
</dbReference>
<evidence type="ECO:0000256" key="4">
    <source>
        <dbReference type="ARBA" id="ARBA00016485"/>
    </source>
</evidence>
<comment type="catalytic activity">
    <reaction evidence="1">
        <text>Hydrolysis of (1-&gt;4)-beta-linkages between N-acetylmuramic acid and N-acetyl-D-glucosamine residues in a peptidoglycan and between N-acetyl-D-glucosamine residues in chitodextrins.</text>
        <dbReference type="EC" id="3.2.1.17"/>
    </reaction>
</comment>
<evidence type="ECO:0000313" key="7">
    <source>
        <dbReference type="EMBL" id="CAG5111462.1"/>
    </source>
</evidence>
<organism evidence="7 8">
    <name type="scientific">Oikopleura dioica</name>
    <name type="common">Tunicate</name>
    <dbReference type="NCBI Taxonomy" id="34765"/>
    <lineage>
        <taxon>Eukaryota</taxon>
        <taxon>Metazoa</taxon>
        <taxon>Chordata</taxon>
        <taxon>Tunicata</taxon>
        <taxon>Appendicularia</taxon>
        <taxon>Copelata</taxon>
        <taxon>Oikopleuridae</taxon>
        <taxon>Oikopleura</taxon>
    </lineage>
</organism>
<keyword evidence="5" id="KW-0929">Antimicrobial</keyword>
<dbReference type="PANTHER" id="PTHR31698:SF8">
    <property type="entry name" value="LYSOZYME G-RELATED"/>
    <property type="match status" value="1"/>
</dbReference>
<evidence type="ECO:0000256" key="1">
    <source>
        <dbReference type="ARBA" id="ARBA00000632"/>
    </source>
</evidence>
<evidence type="ECO:0000256" key="5">
    <source>
        <dbReference type="ARBA" id="ARBA00022638"/>
    </source>
</evidence>
<dbReference type="PANTHER" id="PTHR31698">
    <property type="entry name" value="LYSOZYME G FAMILY MEMBER"/>
    <property type="match status" value="1"/>
</dbReference>
<accession>A0ABN7T328</accession>
<evidence type="ECO:0000256" key="2">
    <source>
        <dbReference type="ARBA" id="ARBA00008902"/>
    </source>
</evidence>